<name>A0ABN1GQB5_9ACTN</name>
<dbReference type="EMBL" id="BAAAHE010000014">
    <property type="protein sequence ID" value="GAA0616319.1"/>
    <property type="molecule type" value="Genomic_DNA"/>
</dbReference>
<accession>A0ABN1GQB5</accession>
<dbReference type="Proteomes" id="UP001500957">
    <property type="component" value="Unassembled WGS sequence"/>
</dbReference>
<dbReference type="InterPro" id="IPR002347">
    <property type="entry name" value="SDR_fam"/>
</dbReference>
<proteinExistence type="predicted"/>
<dbReference type="Gene3D" id="3.40.50.720">
    <property type="entry name" value="NAD(P)-binding Rossmann-like Domain"/>
    <property type="match status" value="1"/>
</dbReference>
<dbReference type="PANTHER" id="PTHR43975">
    <property type="entry name" value="ZGC:101858"/>
    <property type="match status" value="1"/>
</dbReference>
<dbReference type="Pfam" id="PF13561">
    <property type="entry name" value="adh_short_C2"/>
    <property type="match status" value="1"/>
</dbReference>
<dbReference type="PRINTS" id="PR00080">
    <property type="entry name" value="SDRFAMILY"/>
</dbReference>
<sequence length="268" mass="27712">MSLTVAGRSAPRILVVGASQGMGRAAALRLASGGARVALVARTSADLDVVAKDVSAAGAADVLTVAADVTDPAAVAAAVDAPAARWGGLDGLVNAVGLCEPVSGGFLETDDGHWQRAFDAVLLYAVRTCRAALPHLLDGGGAIVNVSAMSSRHYLPMMPHYSSQKLALAHLTKNLAKEFGARGIRTNAVMPGMVESDAVAKRKAAAMAEHGWDDEQFFEYVNTKYSQCTYGGRLGQPDEVGAAIAWLLSDDASYVNGAWLPVDGGSAF</sequence>
<evidence type="ECO:0000313" key="1">
    <source>
        <dbReference type="EMBL" id="GAA0616319.1"/>
    </source>
</evidence>
<organism evidence="1 2">
    <name type="scientific">Sporichthya brevicatena</name>
    <dbReference type="NCBI Taxonomy" id="171442"/>
    <lineage>
        <taxon>Bacteria</taxon>
        <taxon>Bacillati</taxon>
        <taxon>Actinomycetota</taxon>
        <taxon>Actinomycetes</taxon>
        <taxon>Sporichthyales</taxon>
        <taxon>Sporichthyaceae</taxon>
        <taxon>Sporichthya</taxon>
    </lineage>
</organism>
<dbReference type="PRINTS" id="PR00081">
    <property type="entry name" value="GDHRDH"/>
</dbReference>
<comment type="caution">
    <text evidence="1">The sequence shown here is derived from an EMBL/GenBank/DDBJ whole genome shotgun (WGS) entry which is preliminary data.</text>
</comment>
<dbReference type="PANTHER" id="PTHR43975:SF2">
    <property type="entry name" value="EG:BACR7A4.14 PROTEIN-RELATED"/>
    <property type="match status" value="1"/>
</dbReference>
<keyword evidence="2" id="KW-1185">Reference proteome</keyword>
<gene>
    <name evidence="1" type="ORF">GCM10009547_17910</name>
</gene>
<dbReference type="SUPFAM" id="SSF51735">
    <property type="entry name" value="NAD(P)-binding Rossmann-fold domains"/>
    <property type="match status" value="1"/>
</dbReference>
<dbReference type="RefSeq" id="WP_344603785.1">
    <property type="nucleotide sequence ID" value="NZ_BAAAHE010000014.1"/>
</dbReference>
<reference evidence="1 2" key="1">
    <citation type="journal article" date="2019" name="Int. J. Syst. Evol. Microbiol.">
        <title>The Global Catalogue of Microorganisms (GCM) 10K type strain sequencing project: providing services to taxonomists for standard genome sequencing and annotation.</title>
        <authorList>
            <consortium name="The Broad Institute Genomics Platform"/>
            <consortium name="The Broad Institute Genome Sequencing Center for Infectious Disease"/>
            <person name="Wu L."/>
            <person name="Ma J."/>
        </authorList>
    </citation>
    <scope>NUCLEOTIDE SEQUENCE [LARGE SCALE GENOMIC DNA]</scope>
    <source>
        <strain evidence="1 2">JCM 10671</strain>
    </source>
</reference>
<evidence type="ECO:0000313" key="2">
    <source>
        <dbReference type="Proteomes" id="UP001500957"/>
    </source>
</evidence>
<dbReference type="InterPro" id="IPR036291">
    <property type="entry name" value="NAD(P)-bd_dom_sf"/>
</dbReference>
<protein>
    <submittedName>
        <fullName evidence="1">SDR family NAD(P)-dependent oxidoreductase</fullName>
    </submittedName>
</protein>